<evidence type="ECO:0000256" key="4">
    <source>
        <dbReference type="SAM" id="MobiDB-lite"/>
    </source>
</evidence>
<dbReference type="GO" id="GO:0006508">
    <property type="term" value="P:proteolysis"/>
    <property type="evidence" value="ECO:0007669"/>
    <property type="project" value="InterPro"/>
</dbReference>
<feature type="signal peptide" evidence="5">
    <location>
        <begin position="1"/>
        <end position="21"/>
    </location>
</feature>
<gene>
    <name evidence="7" type="ORF">PMACD_LOCUS7425</name>
</gene>
<dbReference type="PROSITE" id="PS50240">
    <property type="entry name" value="TRYPSIN_DOM"/>
    <property type="match status" value="1"/>
</dbReference>
<keyword evidence="8" id="KW-1185">Reference proteome</keyword>
<accession>A0A821SA80</accession>
<evidence type="ECO:0000256" key="2">
    <source>
        <dbReference type="ARBA" id="ARBA00023145"/>
    </source>
</evidence>
<dbReference type="GO" id="GO:0004252">
    <property type="term" value="F:serine-type endopeptidase activity"/>
    <property type="evidence" value="ECO:0007669"/>
    <property type="project" value="InterPro"/>
</dbReference>
<feature type="chain" id="PRO_5032363627" description="Peptidase S1 domain-containing protein" evidence="5">
    <location>
        <begin position="22"/>
        <end position="409"/>
    </location>
</feature>
<evidence type="ECO:0000313" key="7">
    <source>
        <dbReference type="EMBL" id="CAF4855205.1"/>
    </source>
</evidence>
<feature type="region of interest" description="Disordered" evidence="4">
    <location>
        <begin position="287"/>
        <end position="331"/>
    </location>
</feature>
<name>A0A821SA80_9NEOP</name>
<sequence length="409" mass="45686">MHLRIIYLLAVFLLRSVASEANDEIKKGKFPYMAFIYYPDDSVVDKNGVRLTRAGILLKPDRLITSSLENDEAPMAFPEKTLVARLGSVSIDSNFSINEDEDEQESEIIQIIRPYNFSATEWWLSDISLLKTLIPFNLTTAVAYTSIYHKSDIIDKECFSLVYARNTLNTTMDKLLTLIPVEVIPSSTTKCGSHYREKTMACALDIDDKKNVTYDPNFCIGNGGGPLVCESNICGIQTYSKGCQEPYLYQVFSGWVLFISCGIQDTCQEKQCEKICTVINKDSEKSTTKQQMALVSQEMTTKEITQSTSDSENDSEELSPERPTATSAKEFEDTTLTSTSIFVEDSPETLASAETQPLLTENSGSVEENLRRANVEAQKQPIKKKSSAAILTPFSTQLPILFWVAINFA</sequence>
<dbReference type="InterPro" id="IPR001254">
    <property type="entry name" value="Trypsin_dom"/>
</dbReference>
<dbReference type="OrthoDB" id="7448293at2759"/>
<keyword evidence="2" id="KW-0865">Zymogen</keyword>
<dbReference type="EMBL" id="CAJOBZ010000017">
    <property type="protein sequence ID" value="CAF4855205.1"/>
    <property type="molecule type" value="Genomic_DNA"/>
</dbReference>
<organism evidence="7 8">
    <name type="scientific">Pieris macdunnoughi</name>
    <dbReference type="NCBI Taxonomy" id="345717"/>
    <lineage>
        <taxon>Eukaryota</taxon>
        <taxon>Metazoa</taxon>
        <taxon>Ecdysozoa</taxon>
        <taxon>Arthropoda</taxon>
        <taxon>Hexapoda</taxon>
        <taxon>Insecta</taxon>
        <taxon>Pterygota</taxon>
        <taxon>Neoptera</taxon>
        <taxon>Endopterygota</taxon>
        <taxon>Lepidoptera</taxon>
        <taxon>Glossata</taxon>
        <taxon>Ditrysia</taxon>
        <taxon>Papilionoidea</taxon>
        <taxon>Pieridae</taxon>
        <taxon>Pierinae</taxon>
        <taxon>Pieris</taxon>
    </lineage>
</organism>
<dbReference type="SUPFAM" id="SSF50494">
    <property type="entry name" value="Trypsin-like serine proteases"/>
    <property type="match status" value="1"/>
</dbReference>
<dbReference type="Proteomes" id="UP000663880">
    <property type="component" value="Unassembled WGS sequence"/>
</dbReference>
<dbReference type="SMART" id="SM00020">
    <property type="entry name" value="Tryp_SPc"/>
    <property type="match status" value="1"/>
</dbReference>
<evidence type="ECO:0000313" key="8">
    <source>
        <dbReference type="Proteomes" id="UP000663880"/>
    </source>
</evidence>
<dbReference type="AlphaFoldDB" id="A0A821SA80"/>
<dbReference type="PANTHER" id="PTHR24271">
    <property type="entry name" value="KALLIKREIN-RELATED"/>
    <property type="match status" value="1"/>
</dbReference>
<comment type="caution">
    <text evidence="7">The sequence shown here is derived from an EMBL/GenBank/DDBJ whole genome shotgun (WGS) entry which is preliminary data.</text>
</comment>
<reference evidence="7" key="1">
    <citation type="submission" date="2021-02" db="EMBL/GenBank/DDBJ databases">
        <authorList>
            <person name="Steward A R."/>
        </authorList>
    </citation>
    <scope>NUCLEOTIDE SEQUENCE</scope>
</reference>
<evidence type="ECO:0000256" key="5">
    <source>
        <dbReference type="SAM" id="SignalP"/>
    </source>
</evidence>
<dbReference type="InterPro" id="IPR043504">
    <property type="entry name" value="Peptidase_S1_PA_chymotrypsin"/>
</dbReference>
<feature type="domain" description="Peptidase S1" evidence="6">
    <location>
        <begin position="16"/>
        <end position="253"/>
    </location>
</feature>
<protein>
    <recommendedName>
        <fullName evidence="6">Peptidase S1 domain-containing protein</fullName>
    </recommendedName>
</protein>
<evidence type="ECO:0000256" key="1">
    <source>
        <dbReference type="ARBA" id="ARBA00022729"/>
    </source>
</evidence>
<evidence type="ECO:0000259" key="6">
    <source>
        <dbReference type="PROSITE" id="PS50240"/>
    </source>
</evidence>
<feature type="compositionally biased region" description="Polar residues" evidence="4">
    <location>
        <begin position="288"/>
        <end position="310"/>
    </location>
</feature>
<keyword evidence="1 5" id="KW-0732">Signal</keyword>
<dbReference type="Gene3D" id="2.40.10.10">
    <property type="entry name" value="Trypsin-like serine proteases"/>
    <property type="match status" value="1"/>
</dbReference>
<dbReference type="PANTHER" id="PTHR24271:SF81">
    <property type="entry name" value="GRANZYME B"/>
    <property type="match status" value="1"/>
</dbReference>
<keyword evidence="3" id="KW-1015">Disulfide bond</keyword>
<dbReference type="InterPro" id="IPR009003">
    <property type="entry name" value="Peptidase_S1_PA"/>
</dbReference>
<evidence type="ECO:0000256" key="3">
    <source>
        <dbReference type="ARBA" id="ARBA00023157"/>
    </source>
</evidence>
<dbReference type="Pfam" id="PF00089">
    <property type="entry name" value="Trypsin"/>
    <property type="match status" value="1"/>
</dbReference>
<proteinExistence type="predicted"/>